<reference evidence="1 2" key="1">
    <citation type="journal article" date="2020" name="Cell">
        <title>Large-Scale Comparative Analyses of Tick Genomes Elucidate Their Genetic Diversity and Vector Capacities.</title>
        <authorList>
            <consortium name="Tick Genome and Microbiome Consortium (TIGMIC)"/>
            <person name="Jia N."/>
            <person name="Wang J."/>
            <person name="Shi W."/>
            <person name="Du L."/>
            <person name="Sun Y."/>
            <person name="Zhan W."/>
            <person name="Jiang J.F."/>
            <person name="Wang Q."/>
            <person name="Zhang B."/>
            <person name="Ji P."/>
            <person name="Bell-Sakyi L."/>
            <person name="Cui X.M."/>
            <person name="Yuan T.T."/>
            <person name="Jiang B.G."/>
            <person name="Yang W.F."/>
            <person name="Lam T.T."/>
            <person name="Chang Q.C."/>
            <person name="Ding S.J."/>
            <person name="Wang X.J."/>
            <person name="Zhu J.G."/>
            <person name="Ruan X.D."/>
            <person name="Zhao L."/>
            <person name="Wei J.T."/>
            <person name="Ye R.Z."/>
            <person name="Que T.C."/>
            <person name="Du C.H."/>
            <person name="Zhou Y.H."/>
            <person name="Cheng J.X."/>
            <person name="Dai P.F."/>
            <person name="Guo W.B."/>
            <person name="Han X.H."/>
            <person name="Huang E.J."/>
            <person name="Li L.F."/>
            <person name="Wei W."/>
            <person name="Gao Y.C."/>
            <person name="Liu J.Z."/>
            <person name="Shao H.Z."/>
            <person name="Wang X."/>
            <person name="Wang C.C."/>
            <person name="Yang T.C."/>
            <person name="Huo Q.B."/>
            <person name="Li W."/>
            <person name="Chen H.Y."/>
            <person name="Chen S.E."/>
            <person name="Zhou L.G."/>
            <person name="Ni X.B."/>
            <person name="Tian J.H."/>
            <person name="Sheng Y."/>
            <person name="Liu T."/>
            <person name="Pan Y.S."/>
            <person name="Xia L.Y."/>
            <person name="Li J."/>
            <person name="Zhao F."/>
            <person name="Cao W.C."/>
        </authorList>
    </citation>
    <scope>NUCLEOTIDE SEQUENCE [LARGE SCALE GENOMIC DNA]</scope>
    <source>
        <strain evidence="1">Iper-2018</strain>
    </source>
</reference>
<protein>
    <submittedName>
        <fullName evidence="1">Uncharacterized protein</fullName>
    </submittedName>
</protein>
<name>A0AC60PF54_IXOPE</name>
<gene>
    <name evidence="1" type="ORF">HPB47_004928</name>
</gene>
<accession>A0AC60PF54</accession>
<keyword evidence="2" id="KW-1185">Reference proteome</keyword>
<organism evidence="1 2">
    <name type="scientific">Ixodes persulcatus</name>
    <name type="common">Taiga tick</name>
    <dbReference type="NCBI Taxonomy" id="34615"/>
    <lineage>
        <taxon>Eukaryota</taxon>
        <taxon>Metazoa</taxon>
        <taxon>Ecdysozoa</taxon>
        <taxon>Arthropoda</taxon>
        <taxon>Chelicerata</taxon>
        <taxon>Arachnida</taxon>
        <taxon>Acari</taxon>
        <taxon>Parasitiformes</taxon>
        <taxon>Ixodida</taxon>
        <taxon>Ixodoidea</taxon>
        <taxon>Ixodidae</taxon>
        <taxon>Ixodinae</taxon>
        <taxon>Ixodes</taxon>
    </lineage>
</organism>
<evidence type="ECO:0000313" key="2">
    <source>
        <dbReference type="Proteomes" id="UP000805193"/>
    </source>
</evidence>
<proteinExistence type="predicted"/>
<dbReference type="Proteomes" id="UP000805193">
    <property type="component" value="Unassembled WGS sequence"/>
</dbReference>
<sequence length="253" mass="28171">MADQEDLKQGMKLLHEQFRTQQELIQRQQQQLQQQQHQLDGPVQPHPANTNTTPHVPTGTAADGGTPEAFISDAASLGVCHVTVKLSPFWVDSPEVLFAQVEAQFSLSRITHDRTRYDYVVAHLDSRYANEKRGILDNPPPANLSQPLKMELIRCLSLSEDQKVRQLIQSAELAEREPSQFLRPMRAPAGNTRAILQAQSTLPLDQLAEIADRDIEVSVPPLSPTVQAVGAPVDTTELAHRINDITLQLSFIQ</sequence>
<evidence type="ECO:0000313" key="1">
    <source>
        <dbReference type="EMBL" id="KAG0418356.1"/>
    </source>
</evidence>
<comment type="caution">
    <text evidence="1">The sequence shown here is derived from an EMBL/GenBank/DDBJ whole genome shotgun (WGS) entry which is preliminary data.</text>
</comment>
<dbReference type="EMBL" id="JABSTQ010010740">
    <property type="protein sequence ID" value="KAG0418356.1"/>
    <property type="molecule type" value="Genomic_DNA"/>
</dbReference>